<evidence type="ECO:0000256" key="2">
    <source>
        <dbReference type="ARBA" id="ARBA00023125"/>
    </source>
</evidence>
<feature type="domain" description="HTH gntR-type" evidence="5">
    <location>
        <begin position="14"/>
        <end position="82"/>
    </location>
</feature>
<dbReference type="PANTHER" id="PTHR38445">
    <property type="entry name" value="HTH-TYPE TRANSCRIPTIONAL REPRESSOR YTRA"/>
    <property type="match status" value="1"/>
</dbReference>
<name>F8DY92_CORRG</name>
<keyword evidence="7" id="KW-1185">Reference proteome</keyword>
<dbReference type="HOGENOM" id="CLU_017584_10_2_11"/>
<dbReference type="InterPro" id="IPR000524">
    <property type="entry name" value="Tscrpt_reg_HTH_GntR"/>
</dbReference>
<feature type="region of interest" description="Disordered" evidence="4">
    <location>
        <begin position="71"/>
        <end position="94"/>
    </location>
</feature>
<keyword evidence="2 6" id="KW-0238">DNA-binding</keyword>
<dbReference type="STRING" id="662755.CRES_1247"/>
<organism evidence="6 7">
    <name type="scientific">Corynebacterium resistens (strain DSM 45100 / JCM 12819 / GTC 2026 / SICGH 158)</name>
    <dbReference type="NCBI Taxonomy" id="662755"/>
    <lineage>
        <taxon>Bacteria</taxon>
        <taxon>Bacillati</taxon>
        <taxon>Actinomycetota</taxon>
        <taxon>Actinomycetes</taxon>
        <taxon>Mycobacteriales</taxon>
        <taxon>Corynebacteriaceae</taxon>
        <taxon>Corynebacterium</taxon>
    </lineage>
</organism>
<keyword evidence="3" id="KW-0804">Transcription</keyword>
<sequence>MKAMYLVIEPDSPVPIFQQIHDGIVEGILQGRLNHGDLLLPVRKVAVEYGVNPATVKKAYDQLQEEGLVRTEPRSGTVITQPTKPTNEQRGQLRASLRTTVARALAQGFSPEEIHKTIDDLAISVS</sequence>
<dbReference type="EMBL" id="CP002857">
    <property type="protein sequence ID" value="AEI09602.1"/>
    <property type="molecule type" value="Genomic_DNA"/>
</dbReference>
<dbReference type="Pfam" id="PF00392">
    <property type="entry name" value="GntR"/>
    <property type="match status" value="1"/>
</dbReference>
<dbReference type="PANTHER" id="PTHR38445:SF9">
    <property type="entry name" value="HTH-TYPE TRANSCRIPTIONAL REPRESSOR YTRA"/>
    <property type="match status" value="1"/>
</dbReference>
<reference evidence="6 7" key="1">
    <citation type="journal article" date="2012" name="BMC Genomics">
        <title>Complete genome sequence, lifestyle, and multi-drug resistance of the human pathogen Corynebacterium resistens DSM 45100 isolated from blood samples of a leukemia patient.</title>
        <authorList>
            <person name="Schroder J."/>
            <person name="Maus I."/>
            <person name="Meyer K."/>
            <person name="Wordemann S."/>
            <person name="Blom J."/>
            <person name="Jaenicke S."/>
            <person name="Schneider J."/>
            <person name="Trost E."/>
            <person name="Tauch A."/>
        </authorList>
    </citation>
    <scope>NUCLEOTIDE SEQUENCE [LARGE SCALE GENOMIC DNA]</scope>
    <source>
        <strain evidence="7">DSM 45100 / JCM 12819 / CCUG 50093 / GTC 2026 / SICGH 158</strain>
    </source>
</reference>
<evidence type="ECO:0000313" key="7">
    <source>
        <dbReference type="Proteomes" id="UP000000492"/>
    </source>
</evidence>
<dbReference type="PROSITE" id="PS50949">
    <property type="entry name" value="HTH_GNTR"/>
    <property type="match status" value="1"/>
</dbReference>
<dbReference type="KEGG" id="crd:CRES_1247"/>
<dbReference type="AlphaFoldDB" id="F8DY92"/>
<evidence type="ECO:0000256" key="4">
    <source>
        <dbReference type="SAM" id="MobiDB-lite"/>
    </source>
</evidence>
<evidence type="ECO:0000259" key="5">
    <source>
        <dbReference type="PROSITE" id="PS50949"/>
    </source>
</evidence>
<dbReference type="InterPro" id="IPR036390">
    <property type="entry name" value="WH_DNA-bd_sf"/>
</dbReference>
<gene>
    <name evidence="6" type="primary">gntR2</name>
    <name evidence="6" type="ordered locus">CRES_1247</name>
</gene>
<dbReference type="SUPFAM" id="SSF46785">
    <property type="entry name" value="Winged helix' DNA-binding domain"/>
    <property type="match status" value="1"/>
</dbReference>
<dbReference type="GO" id="GO:0003700">
    <property type="term" value="F:DNA-binding transcription factor activity"/>
    <property type="evidence" value="ECO:0007669"/>
    <property type="project" value="InterPro"/>
</dbReference>
<keyword evidence="1" id="KW-0805">Transcription regulation</keyword>
<dbReference type="InterPro" id="IPR036388">
    <property type="entry name" value="WH-like_DNA-bd_sf"/>
</dbReference>
<dbReference type="Gene3D" id="1.10.10.10">
    <property type="entry name" value="Winged helix-like DNA-binding domain superfamily/Winged helix DNA-binding domain"/>
    <property type="match status" value="1"/>
</dbReference>
<dbReference type="eggNOG" id="COG1725">
    <property type="taxonomic scope" value="Bacteria"/>
</dbReference>
<proteinExistence type="predicted"/>
<feature type="compositionally biased region" description="Polar residues" evidence="4">
    <location>
        <begin position="77"/>
        <end position="90"/>
    </location>
</feature>
<evidence type="ECO:0000313" key="6">
    <source>
        <dbReference type="EMBL" id="AEI09602.1"/>
    </source>
</evidence>
<dbReference type="GO" id="GO:0003677">
    <property type="term" value="F:DNA binding"/>
    <property type="evidence" value="ECO:0007669"/>
    <property type="project" value="UniProtKB-KW"/>
</dbReference>
<dbReference type="SMART" id="SM00345">
    <property type="entry name" value="HTH_GNTR"/>
    <property type="match status" value="1"/>
</dbReference>
<evidence type="ECO:0000256" key="1">
    <source>
        <dbReference type="ARBA" id="ARBA00023015"/>
    </source>
</evidence>
<protein>
    <submittedName>
        <fullName evidence="6">GntR DNA-binding transcription regulator</fullName>
    </submittedName>
</protein>
<evidence type="ECO:0000256" key="3">
    <source>
        <dbReference type="ARBA" id="ARBA00023163"/>
    </source>
</evidence>
<dbReference type="CDD" id="cd07377">
    <property type="entry name" value="WHTH_GntR"/>
    <property type="match status" value="1"/>
</dbReference>
<accession>F8DY92</accession>
<dbReference type="Proteomes" id="UP000000492">
    <property type="component" value="Chromosome"/>
</dbReference>